<name>A0A6A6X955_9PLEO</name>
<dbReference type="InterPro" id="IPR001680">
    <property type="entry name" value="WD40_rpt"/>
</dbReference>
<evidence type="ECO:0000313" key="3">
    <source>
        <dbReference type="Proteomes" id="UP000799757"/>
    </source>
</evidence>
<evidence type="ECO:0000256" key="1">
    <source>
        <dbReference type="SAM" id="MobiDB-lite"/>
    </source>
</evidence>
<dbReference type="SMART" id="SM00320">
    <property type="entry name" value="WD40"/>
    <property type="match status" value="3"/>
</dbReference>
<evidence type="ECO:0000313" key="2">
    <source>
        <dbReference type="EMBL" id="KAF2792922.1"/>
    </source>
</evidence>
<sequence length="913" mass="100992">MTMANISPLSEHTSEHLEPKIETPLRNGTNTIRTVIVFKPEAVVRSTSCPPNVAVSTQTRHSDIQFAPQSLLPTEKDMQLGPMIQPSSFARGQNEMRSRANTQKEIGLTTPTFGQPSIQQIESASRQQYVARNAGRSNNGAVGTHTPTRRQPNSQQLATVSKQYDVARSKREERQSRYATPHGFAIPLQSEKDGKDIVTACRQGDTETTFEGQNATSTTTHFKNIANTESANIASDTSKSANTYSYNHIHPTQLVKAATSTTEIAGEQTKAKFKKSGARDTRHPMRGFYEGQARDEKPEGIAFLAHAESSNHFLAPQMPSNAPIPPRARRGHTNPFKRSLNDRRQPANFLTHTSEPWPNKPPPSQELSTTPILNHERSVGINTLEDSQGRSNRKFIRGYRHVSDSTQILIPDGSVTTPVLPQELPIRRNPQNDSHLQSYNRKIPDLDRPAYASDPSQIRSTQTFDAVPIQRQDHPVQNNYPNISQSQNSLSISLARPAYDNGLNPIQTPPTVIPAPIMAQEPTLETIYYEGIQEISAHTGSPHFQYRIEPRLLFVCPDMELSKEAPSAIVLRPDPGTHLTLSSNGTIFRPMSSWQKSFFELWSVKEQRITAYFPRGLEGTYSLTCMAFDSTGSILATGDEIGCITVWGINGRVRQRVPQSSAVNSLAISADGRWLAVNLQGTVKLSDMANNNSKVIHSSSAAGRTTTNFAFSPTNNLLAFVSSSNSDSIRLDLIDLVGLERIWRTNFVIRADNHPPCLAFSPDGRRIALAAKNYILLIEVSPPRVTYKVKGAVKGLVFSRDSRYLLGSGNNNNILVWEWTTGRSRNLFTGRSFYSDVAVSPDNCLIGIGKVSVVGSAYEGRYIYELASTADIKALFDDQFAKGMIPSNPQPGKEYILRPNLYAFYEESVGVTS</sequence>
<feature type="compositionally biased region" description="Polar residues" evidence="1">
    <location>
        <begin position="136"/>
        <end position="162"/>
    </location>
</feature>
<feature type="region of interest" description="Disordered" evidence="1">
    <location>
        <begin position="136"/>
        <end position="191"/>
    </location>
</feature>
<feature type="region of interest" description="Disordered" evidence="1">
    <location>
        <begin position="1"/>
        <end position="25"/>
    </location>
</feature>
<gene>
    <name evidence="2" type="ORF">K505DRAFT_48233</name>
</gene>
<feature type="compositionally biased region" description="Basic and acidic residues" evidence="1">
    <location>
        <begin position="12"/>
        <end position="23"/>
    </location>
</feature>
<dbReference type="Proteomes" id="UP000799757">
    <property type="component" value="Unassembled WGS sequence"/>
</dbReference>
<feature type="region of interest" description="Disordered" evidence="1">
    <location>
        <begin position="322"/>
        <end position="373"/>
    </location>
</feature>
<dbReference type="SUPFAM" id="SSF82171">
    <property type="entry name" value="DPP6 N-terminal domain-like"/>
    <property type="match status" value="1"/>
</dbReference>
<keyword evidence="3" id="KW-1185">Reference proteome</keyword>
<dbReference type="PANTHER" id="PTHR19879">
    <property type="entry name" value="TRANSCRIPTION INITIATION FACTOR TFIID"/>
    <property type="match status" value="1"/>
</dbReference>
<accession>A0A6A6X955</accession>
<reference evidence="2" key="1">
    <citation type="journal article" date="2020" name="Stud. Mycol.">
        <title>101 Dothideomycetes genomes: a test case for predicting lifestyles and emergence of pathogens.</title>
        <authorList>
            <person name="Haridas S."/>
            <person name="Albert R."/>
            <person name="Binder M."/>
            <person name="Bloem J."/>
            <person name="Labutti K."/>
            <person name="Salamov A."/>
            <person name="Andreopoulos B."/>
            <person name="Baker S."/>
            <person name="Barry K."/>
            <person name="Bills G."/>
            <person name="Bluhm B."/>
            <person name="Cannon C."/>
            <person name="Castanera R."/>
            <person name="Culley D."/>
            <person name="Daum C."/>
            <person name="Ezra D."/>
            <person name="Gonzalez J."/>
            <person name="Henrissat B."/>
            <person name="Kuo A."/>
            <person name="Liang C."/>
            <person name="Lipzen A."/>
            <person name="Lutzoni F."/>
            <person name="Magnuson J."/>
            <person name="Mondo S."/>
            <person name="Nolan M."/>
            <person name="Ohm R."/>
            <person name="Pangilinan J."/>
            <person name="Park H.-J."/>
            <person name="Ramirez L."/>
            <person name="Alfaro M."/>
            <person name="Sun H."/>
            <person name="Tritt A."/>
            <person name="Yoshinaga Y."/>
            <person name="Zwiers L.-H."/>
            <person name="Turgeon B."/>
            <person name="Goodwin S."/>
            <person name="Spatafora J."/>
            <person name="Crous P."/>
            <person name="Grigoriev I."/>
        </authorList>
    </citation>
    <scope>NUCLEOTIDE SEQUENCE</scope>
    <source>
        <strain evidence="2">CBS 109.77</strain>
    </source>
</reference>
<evidence type="ECO:0008006" key="4">
    <source>
        <dbReference type="Google" id="ProtNLM"/>
    </source>
</evidence>
<feature type="compositionally biased region" description="Polar residues" evidence="1">
    <location>
        <begin position="1"/>
        <end position="11"/>
    </location>
</feature>
<dbReference type="InterPro" id="IPR015943">
    <property type="entry name" value="WD40/YVTN_repeat-like_dom_sf"/>
</dbReference>
<feature type="compositionally biased region" description="Basic and acidic residues" evidence="1">
    <location>
        <begin position="165"/>
        <end position="176"/>
    </location>
</feature>
<dbReference type="AlphaFoldDB" id="A0A6A6X955"/>
<dbReference type="Gene3D" id="2.130.10.10">
    <property type="entry name" value="YVTN repeat-like/Quinoprotein amine dehydrogenase"/>
    <property type="match status" value="2"/>
</dbReference>
<dbReference type="EMBL" id="MU001949">
    <property type="protein sequence ID" value="KAF2792922.1"/>
    <property type="molecule type" value="Genomic_DNA"/>
</dbReference>
<protein>
    <recommendedName>
        <fullName evidence="4">WD40 repeat-like protein</fullName>
    </recommendedName>
</protein>
<organism evidence="2 3">
    <name type="scientific">Melanomma pulvis-pyrius CBS 109.77</name>
    <dbReference type="NCBI Taxonomy" id="1314802"/>
    <lineage>
        <taxon>Eukaryota</taxon>
        <taxon>Fungi</taxon>
        <taxon>Dikarya</taxon>
        <taxon>Ascomycota</taxon>
        <taxon>Pezizomycotina</taxon>
        <taxon>Dothideomycetes</taxon>
        <taxon>Pleosporomycetidae</taxon>
        <taxon>Pleosporales</taxon>
        <taxon>Melanommataceae</taxon>
        <taxon>Melanomma</taxon>
    </lineage>
</organism>
<proteinExistence type="predicted"/>
<dbReference type="PANTHER" id="PTHR19879:SF9">
    <property type="entry name" value="TRANSCRIPTION INITIATION FACTOR TFIID SUBUNIT 5"/>
    <property type="match status" value="1"/>
</dbReference>